<evidence type="ECO:0000313" key="13">
    <source>
        <dbReference type="Proteomes" id="UP000824102"/>
    </source>
</evidence>
<protein>
    <submittedName>
        <fullName evidence="12">ABC transporter ATP-binding protein/permease</fullName>
    </submittedName>
</protein>
<dbReference type="InterPro" id="IPR017871">
    <property type="entry name" value="ABC_transporter-like_CS"/>
</dbReference>
<reference evidence="12" key="1">
    <citation type="journal article" date="2021" name="PeerJ">
        <title>Extensive microbial diversity within the chicken gut microbiome revealed by metagenomics and culture.</title>
        <authorList>
            <person name="Gilroy R."/>
            <person name="Ravi A."/>
            <person name="Getino M."/>
            <person name="Pursley I."/>
            <person name="Horton D.L."/>
            <person name="Alikhan N.F."/>
            <person name="Baker D."/>
            <person name="Gharbi K."/>
            <person name="Hall N."/>
            <person name="Watson M."/>
            <person name="Adriaenssens E.M."/>
            <person name="Foster-Nyarko E."/>
            <person name="Jarju S."/>
            <person name="Secka A."/>
            <person name="Antonio M."/>
            <person name="Oren A."/>
            <person name="Chaudhuri R.R."/>
            <person name="La Ragione R."/>
            <person name="Hildebrand F."/>
            <person name="Pallen M.J."/>
        </authorList>
    </citation>
    <scope>NUCLEOTIDE SEQUENCE</scope>
    <source>
        <strain evidence="12">ChiW7-2402</strain>
    </source>
</reference>
<keyword evidence="4 9" id="KW-0812">Transmembrane</keyword>
<evidence type="ECO:0000256" key="9">
    <source>
        <dbReference type="SAM" id="Phobius"/>
    </source>
</evidence>
<dbReference type="EMBL" id="DXBB01000044">
    <property type="protein sequence ID" value="HIZ72439.1"/>
    <property type="molecule type" value="Genomic_DNA"/>
</dbReference>
<evidence type="ECO:0000256" key="1">
    <source>
        <dbReference type="ARBA" id="ARBA00004651"/>
    </source>
</evidence>
<dbReference type="PROSITE" id="PS00211">
    <property type="entry name" value="ABC_TRANSPORTER_1"/>
    <property type="match status" value="1"/>
</dbReference>
<evidence type="ECO:0000256" key="4">
    <source>
        <dbReference type="ARBA" id="ARBA00022692"/>
    </source>
</evidence>
<keyword evidence="3" id="KW-1003">Cell membrane</keyword>
<feature type="transmembrane region" description="Helical" evidence="9">
    <location>
        <begin position="302"/>
        <end position="319"/>
    </location>
</feature>
<evidence type="ECO:0000256" key="5">
    <source>
        <dbReference type="ARBA" id="ARBA00022741"/>
    </source>
</evidence>
<dbReference type="SMART" id="SM00382">
    <property type="entry name" value="AAA"/>
    <property type="match status" value="1"/>
</dbReference>
<evidence type="ECO:0000259" key="10">
    <source>
        <dbReference type="PROSITE" id="PS50893"/>
    </source>
</evidence>
<dbReference type="PROSITE" id="PS50893">
    <property type="entry name" value="ABC_TRANSPORTER_2"/>
    <property type="match status" value="1"/>
</dbReference>
<dbReference type="Proteomes" id="UP000824102">
    <property type="component" value="Unassembled WGS sequence"/>
</dbReference>
<dbReference type="InterPro" id="IPR003593">
    <property type="entry name" value="AAA+_ATPase"/>
</dbReference>
<evidence type="ECO:0000256" key="2">
    <source>
        <dbReference type="ARBA" id="ARBA00022448"/>
    </source>
</evidence>
<comment type="subcellular location">
    <subcellularLocation>
        <location evidence="1">Cell membrane</location>
        <topology evidence="1">Multi-pass membrane protein</topology>
    </subcellularLocation>
</comment>
<evidence type="ECO:0000313" key="12">
    <source>
        <dbReference type="EMBL" id="HIZ72439.1"/>
    </source>
</evidence>
<keyword evidence="7 9" id="KW-1133">Transmembrane helix</keyword>
<evidence type="ECO:0000256" key="7">
    <source>
        <dbReference type="ARBA" id="ARBA00022989"/>
    </source>
</evidence>
<dbReference type="GO" id="GO:0016887">
    <property type="term" value="F:ATP hydrolysis activity"/>
    <property type="evidence" value="ECO:0007669"/>
    <property type="project" value="InterPro"/>
</dbReference>
<comment type="caution">
    <text evidence="12">The sequence shown here is derived from an EMBL/GenBank/DDBJ whole genome shotgun (WGS) entry which is preliminary data.</text>
</comment>
<dbReference type="AlphaFoldDB" id="A0A9D2G3J1"/>
<dbReference type="InterPro" id="IPR011527">
    <property type="entry name" value="ABC1_TM_dom"/>
</dbReference>
<feature type="domain" description="ABC transporter" evidence="10">
    <location>
        <begin position="357"/>
        <end position="591"/>
    </location>
</feature>
<dbReference type="Pfam" id="PF00664">
    <property type="entry name" value="ABC_membrane"/>
    <property type="match status" value="1"/>
</dbReference>
<name>A0A9D2G3J1_9FIRM</name>
<dbReference type="PANTHER" id="PTHR43394:SF1">
    <property type="entry name" value="ATP-BINDING CASSETTE SUB-FAMILY B MEMBER 10, MITOCHONDRIAL"/>
    <property type="match status" value="1"/>
</dbReference>
<dbReference type="GO" id="GO:0005524">
    <property type="term" value="F:ATP binding"/>
    <property type="evidence" value="ECO:0007669"/>
    <property type="project" value="UniProtKB-KW"/>
</dbReference>
<dbReference type="InterPro" id="IPR027417">
    <property type="entry name" value="P-loop_NTPase"/>
</dbReference>
<reference evidence="12" key="2">
    <citation type="submission" date="2021-04" db="EMBL/GenBank/DDBJ databases">
        <authorList>
            <person name="Gilroy R."/>
        </authorList>
    </citation>
    <scope>NUCLEOTIDE SEQUENCE</scope>
    <source>
        <strain evidence="12">ChiW7-2402</strain>
    </source>
</reference>
<dbReference type="PANTHER" id="PTHR43394">
    <property type="entry name" value="ATP-DEPENDENT PERMEASE MDL1, MITOCHONDRIAL"/>
    <property type="match status" value="1"/>
</dbReference>
<sequence length="605" mass="66857">MKRTANAPRFTKAGMLVCFLKGSLGLFAVSILCNLFMTFLLVLIPQLIGFTVDCVIGTEEVSSAYEVFVRLFGGLEVLKEKIWLIALVVVALSLVTAFFRYGNNFFTQHANQIMLKRMRDMLFSHLQRLPLAWHHMHNTGDVIQRCTSDVDAISNFVSGQLVTLLRIVIMIALSLTLMYLTDVRLALITTAFLPAVVGYSTVFFARLLPQYQKCDEEEGVLSTIAQENFTGVRVVRAFGREREERDKFETQNVHYTGQWVRVMRESALFWTTSDLLTALQLLFILIFGTVFCVNGSLSAGDLIVFISYNTLLVGPMNMLGRVISNMSRAGIALGRIAEIMNAKEEVYGKREPLHGDIVFDHVTFAYEDGKPVLSDVSFTVKEGTMLGILGGTGSGKSTIAYLLGGLYPLTSGTITIGGKDISELSPATVRGAVGFVLQEGFLFSRTIGENIAIAAPEAEEAEIRRAAHLACVDEHIEAFPEGYATEVGERGVTLSGGQKQRVSIARTLMRKTPVLIFDDSLSAVDSETDARIRARLGEHLKGVTKLIISHRVTTVMGAEQLIVLEEGRIAEQGTHEELMKRGGIYRTIYEMQMAVPEDLKEELHG</sequence>
<dbReference type="InterPro" id="IPR036640">
    <property type="entry name" value="ABC1_TM_sf"/>
</dbReference>
<dbReference type="SUPFAM" id="SSF52540">
    <property type="entry name" value="P-loop containing nucleoside triphosphate hydrolases"/>
    <property type="match status" value="1"/>
</dbReference>
<evidence type="ECO:0000256" key="6">
    <source>
        <dbReference type="ARBA" id="ARBA00022840"/>
    </source>
</evidence>
<dbReference type="FunFam" id="3.40.50.300:FF:000221">
    <property type="entry name" value="Multidrug ABC transporter ATP-binding protein"/>
    <property type="match status" value="1"/>
</dbReference>
<gene>
    <name evidence="12" type="ORF">H9964_02525</name>
</gene>
<dbReference type="GO" id="GO:0015421">
    <property type="term" value="F:ABC-type oligopeptide transporter activity"/>
    <property type="evidence" value="ECO:0007669"/>
    <property type="project" value="TreeGrafter"/>
</dbReference>
<feature type="transmembrane region" description="Helical" evidence="9">
    <location>
        <begin position="186"/>
        <end position="208"/>
    </location>
</feature>
<keyword evidence="8 9" id="KW-0472">Membrane</keyword>
<dbReference type="Gene3D" id="3.40.50.300">
    <property type="entry name" value="P-loop containing nucleotide triphosphate hydrolases"/>
    <property type="match status" value="1"/>
</dbReference>
<feature type="transmembrane region" description="Helical" evidence="9">
    <location>
        <begin position="267"/>
        <end position="290"/>
    </location>
</feature>
<dbReference type="PROSITE" id="PS50929">
    <property type="entry name" value="ABC_TM1F"/>
    <property type="match status" value="1"/>
</dbReference>
<evidence type="ECO:0000259" key="11">
    <source>
        <dbReference type="PROSITE" id="PS50929"/>
    </source>
</evidence>
<dbReference type="InterPro" id="IPR003439">
    <property type="entry name" value="ABC_transporter-like_ATP-bd"/>
</dbReference>
<keyword evidence="2" id="KW-0813">Transport</keyword>
<proteinExistence type="predicted"/>
<dbReference type="Pfam" id="PF00005">
    <property type="entry name" value="ABC_tran"/>
    <property type="match status" value="1"/>
</dbReference>
<feature type="domain" description="ABC transmembrane type-1" evidence="11">
    <location>
        <begin position="28"/>
        <end position="328"/>
    </location>
</feature>
<evidence type="ECO:0000256" key="8">
    <source>
        <dbReference type="ARBA" id="ARBA00023136"/>
    </source>
</evidence>
<dbReference type="GO" id="GO:0005886">
    <property type="term" value="C:plasma membrane"/>
    <property type="evidence" value="ECO:0007669"/>
    <property type="project" value="UniProtKB-SubCell"/>
</dbReference>
<keyword evidence="5" id="KW-0547">Nucleotide-binding</keyword>
<dbReference type="Gene3D" id="1.20.1560.10">
    <property type="entry name" value="ABC transporter type 1, transmembrane domain"/>
    <property type="match status" value="1"/>
</dbReference>
<dbReference type="SUPFAM" id="SSF90123">
    <property type="entry name" value="ABC transporter transmembrane region"/>
    <property type="match status" value="1"/>
</dbReference>
<dbReference type="InterPro" id="IPR039421">
    <property type="entry name" value="Type_1_exporter"/>
</dbReference>
<dbReference type="CDD" id="cd18542">
    <property type="entry name" value="ABC_6TM_YknU_like"/>
    <property type="match status" value="1"/>
</dbReference>
<evidence type="ECO:0000256" key="3">
    <source>
        <dbReference type="ARBA" id="ARBA00022475"/>
    </source>
</evidence>
<feature type="transmembrane region" description="Helical" evidence="9">
    <location>
        <begin position="161"/>
        <end position="180"/>
    </location>
</feature>
<feature type="transmembrane region" description="Helical" evidence="9">
    <location>
        <begin position="82"/>
        <end position="101"/>
    </location>
</feature>
<feature type="transmembrane region" description="Helical" evidence="9">
    <location>
        <begin position="20"/>
        <end position="44"/>
    </location>
</feature>
<organism evidence="12 13">
    <name type="scientific">Candidatus Gallimonas intestinavium</name>
    <dbReference type="NCBI Taxonomy" id="2838603"/>
    <lineage>
        <taxon>Bacteria</taxon>
        <taxon>Bacillati</taxon>
        <taxon>Bacillota</taxon>
        <taxon>Clostridia</taxon>
        <taxon>Candidatus Gallimonas</taxon>
    </lineage>
</organism>
<keyword evidence="6 12" id="KW-0067">ATP-binding</keyword>
<accession>A0A9D2G3J1</accession>